<keyword evidence="2" id="KW-1185">Reference proteome</keyword>
<proteinExistence type="predicted"/>
<organism evidence="1 2">
    <name type="scientific">Micromonospora andamanensis</name>
    <dbReference type="NCBI Taxonomy" id="1287068"/>
    <lineage>
        <taxon>Bacteria</taxon>
        <taxon>Bacillati</taxon>
        <taxon>Actinomycetota</taxon>
        <taxon>Actinomycetes</taxon>
        <taxon>Micromonosporales</taxon>
        <taxon>Micromonosporaceae</taxon>
        <taxon>Micromonospora</taxon>
    </lineage>
</organism>
<gene>
    <name evidence="1" type="ORF">Van01_09070</name>
</gene>
<dbReference type="Proteomes" id="UP000647017">
    <property type="component" value="Unassembled WGS sequence"/>
</dbReference>
<evidence type="ECO:0000313" key="2">
    <source>
        <dbReference type="Proteomes" id="UP000647017"/>
    </source>
</evidence>
<comment type="caution">
    <text evidence="1">The sequence shown here is derived from an EMBL/GenBank/DDBJ whole genome shotgun (WGS) entry which is preliminary data.</text>
</comment>
<reference evidence="1 2" key="1">
    <citation type="submission" date="2021-01" db="EMBL/GenBank/DDBJ databases">
        <title>Whole genome shotgun sequence of Verrucosispora andamanensis NBRC 109075.</title>
        <authorList>
            <person name="Komaki H."/>
            <person name="Tamura T."/>
        </authorList>
    </citation>
    <scope>NUCLEOTIDE SEQUENCE [LARGE SCALE GENOMIC DNA]</scope>
    <source>
        <strain evidence="1 2">NBRC 109075</strain>
    </source>
</reference>
<protein>
    <submittedName>
        <fullName evidence="1">Uncharacterized protein</fullName>
    </submittedName>
</protein>
<name>A0ABQ4HPY2_9ACTN</name>
<dbReference type="EMBL" id="BOOZ01000003">
    <property type="protein sequence ID" value="GIJ07693.1"/>
    <property type="molecule type" value="Genomic_DNA"/>
</dbReference>
<accession>A0ABQ4HPY2</accession>
<evidence type="ECO:0000313" key="1">
    <source>
        <dbReference type="EMBL" id="GIJ07693.1"/>
    </source>
</evidence>
<sequence>MMPTVNSSFLRRSGVRNALRKADSNFFLLREAGRRSSLADRGGFRASARYPWLGRDSNSPIPVRADVPGYINRIRCYRAHRPVADHGARQLGSTGGRHG</sequence>